<gene>
    <name evidence="1" type="ORF">EYC80_006305</name>
</gene>
<keyword evidence="2" id="KW-1185">Reference proteome</keyword>
<evidence type="ECO:0000313" key="1">
    <source>
        <dbReference type="EMBL" id="KAB8302996.1"/>
    </source>
</evidence>
<sequence>MIVRSPILAGALRQNGLGNVCLSCSLRTELRGLRTAGRNFSSKNEGRATAVHRLGTGYFFANRNTFRNVGRGGISTVADGLSEKAVGEAKKGNCG</sequence>
<dbReference type="EMBL" id="VIGI01000003">
    <property type="protein sequence ID" value="KAB8302996.1"/>
    <property type="molecule type" value="Genomic_DNA"/>
</dbReference>
<organism evidence="1 2">
    <name type="scientific">Monilinia laxa</name>
    <name type="common">Brown rot fungus</name>
    <name type="synonym">Sclerotinia laxa</name>
    <dbReference type="NCBI Taxonomy" id="61186"/>
    <lineage>
        <taxon>Eukaryota</taxon>
        <taxon>Fungi</taxon>
        <taxon>Dikarya</taxon>
        <taxon>Ascomycota</taxon>
        <taxon>Pezizomycotina</taxon>
        <taxon>Leotiomycetes</taxon>
        <taxon>Helotiales</taxon>
        <taxon>Sclerotiniaceae</taxon>
        <taxon>Monilinia</taxon>
    </lineage>
</organism>
<accession>A0A5N6KGU8</accession>
<comment type="caution">
    <text evidence="1">The sequence shown here is derived from an EMBL/GenBank/DDBJ whole genome shotgun (WGS) entry which is preliminary data.</text>
</comment>
<evidence type="ECO:0000313" key="2">
    <source>
        <dbReference type="Proteomes" id="UP000326757"/>
    </source>
</evidence>
<proteinExistence type="predicted"/>
<name>A0A5N6KGU8_MONLA</name>
<dbReference type="OrthoDB" id="5211at2759"/>
<dbReference type="Proteomes" id="UP000326757">
    <property type="component" value="Unassembled WGS sequence"/>
</dbReference>
<dbReference type="AlphaFoldDB" id="A0A5N6KGU8"/>
<reference evidence="1 2" key="1">
    <citation type="submission" date="2019-06" db="EMBL/GenBank/DDBJ databases">
        <title>Genome Sequence of the Brown Rot Fungal Pathogen Monilinia laxa.</title>
        <authorList>
            <person name="De Miccolis Angelini R.M."/>
            <person name="Landi L."/>
            <person name="Abate D."/>
            <person name="Pollastro S."/>
            <person name="Romanazzi G."/>
            <person name="Faretra F."/>
        </authorList>
    </citation>
    <scope>NUCLEOTIDE SEQUENCE [LARGE SCALE GENOMIC DNA]</scope>
    <source>
        <strain evidence="1 2">Mlax316</strain>
    </source>
</reference>
<protein>
    <submittedName>
        <fullName evidence="1">Uncharacterized protein</fullName>
    </submittedName>
</protein>